<dbReference type="EMBL" id="GGMS01017196">
    <property type="protein sequence ID" value="MBY86399.1"/>
    <property type="molecule type" value="Transcribed_RNA"/>
</dbReference>
<dbReference type="InterPro" id="IPR024161">
    <property type="entry name" value="Znf_nanos-typ"/>
</dbReference>
<feature type="domain" description="Nanos-type" evidence="10">
    <location>
        <begin position="157"/>
        <end position="211"/>
    </location>
</feature>
<evidence type="ECO:0000313" key="11">
    <source>
        <dbReference type="EMBL" id="MBY86399.1"/>
    </source>
</evidence>
<accession>A0A2S2R8R4</accession>
<evidence type="ECO:0000313" key="12">
    <source>
        <dbReference type="Proteomes" id="UP000694846"/>
    </source>
</evidence>
<dbReference type="RefSeq" id="XP_025424197.1">
    <property type="nucleotide sequence ID" value="XM_025568412.1"/>
</dbReference>
<keyword evidence="5" id="KW-0862">Zinc</keyword>
<evidence type="ECO:0000256" key="6">
    <source>
        <dbReference type="ARBA" id="ARBA00022845"/>
    </source>
</evidence>
<evidence type="ECO:0000256" key="5">
    <source>
        <dbReference type="ARBA" id="ARBA00022833"/>
    </source>
</evidence>
<name>A0A2S2R8R4_9HEMI</name>
<feature type="region of interest" description="Disordered" evidence="9">
    <location>
        <begin position="116"/>
        <end position="147"/>
    </location>
</feature>
<comment type="subcellular location">
    <subcellularLocation>
        <location evidence="1">Cytoplasm</location>
    </subcellularLocation>
</comment>
<evidence type="ECO:0000256" key="1">
    <source>
        <dbReference type="ARBA" id="ARBA00004496"/>
    </source>
</evidence>
<dbReference type="Proteomes" id="UP000694846">
    <property type="component" value="Unplaced"/>
</dbReference>
<keyword evidence="7 8" id="KW-0694">RNA-binding</keyword>
<dbReference type="GO" id="GO:0006417">
    <property type="term" value="P:regulation of translation"/>
    <property type="evidence" value="ECO:0007669"/>
    <property type="project" value="UniProtKB-UniRule"/>
</dbReference>
<keyword evidence="3" id="KW-0479">Metal-binding</keyword>
<keyword evidence="6 8" id="KW-0810">Translation regulation</keyword>
<evidence type="ECO:0000256" key="8">
    <source>
        <dbReference type="PROSITE-ProRule" id="PRU00855"/>
    </source>
</evidence>
<evidence type="ECO:0000256" key="3">
    <source>
        <dbReference type="ARBA" id="ARBA00022723"/>
    </source>
</evidence>
<reference evidence="11" key="1">
    <citation type="submission" date="2018-04" db="EMBL/GenBank/DDBJ databases">
        <title>Transcriptome assembly of Sipha flava.</title>
        <authorList>
            <person name="Scully E.D."/>
            <person name="Geib S.M."/>
            <person name="Palmer N.A."/>
            <person name="Koch K."/>
            <person name="Bradshaw J."/>
            <person name="Heng-Moss T."/>
            <person name="Sarath G."/>
        </authorList>
    </citation>
    <scope>NUCLEOTIDE SEQUENCE</scope>
</reference>
<dbReference type="InterPro" id="IPR008705">
    <property type="entry name" value="Nanos/Xcar2"/>
</dbReference>
<evidence type="ECO:0000256" key="2">
    <source>
        <dbReference type="ARBA" id="ARBA00022490"/>
    </source>
</evidence>
<dbReference type="PANTHER" id="PTHR12887">
    <property type="entry name" value="NANOS PROTEIN"/>
    <property type="match status" value="1"/>
</dbReference>
<evidence type="ECO:0000256" key="9">
    <source>
        <dbReference type="SAM" id="MobiDB-lite"/>
    </source>
</evidence>
<reference evidence="13 14" key="2">
    <citation type="submission" date="2025-04" db="UniProtKB">
        <authorList>
            <consortium name="RefSeq"/>
        </authorList>
    </citation>
    <scope>IDENTIFICATION</scope>
    <source>
        <tissue evidence="13 14">Whole body</tissue>
    </source>
</reference>
<proteinExistence type="inferred from homology"/>
<evidence type="ECO:0000256" key="7">
    <source>
        <dbReference type="ARBA" id="ARBA00022884"/>
    </source>
</evidence>
<dbReference type="RefSeq" id="XP_025424198.1">
    <property type="nucleotide sequence ID" value="XM_025568413.1"/>
</dbReference>
<evidence type="ECO:0000313" key="14">
    <source>
        <dbReference type="RefSeq" id="XP_025424198.1"/>
    </source>
</evidence>
<dbReference type="OrthoDB" id="10010129at2759"/>
<dbReference type="Gene3D" id="4.10.60.30">
    <property type="entry name" value="Nanos, RNA-binding domain"/>
    <property type="match status" value="1"/>
</dbReference>
<dbReference type="Pfam" id="PF05741">
    <property type="entry name" value="zf-nanos"/>
    <property type="match status" value="1"/>
</dbReference>
<evidence type="ECO:0000259" key="10">
    <source>
        <dbReference type="PROSITE" id="PS51522"/>
    </source>
</evidence>
<dbReference type="PROSITE" id="PS51522">
    <property type="entry name" value="ZF_NANOS"/>
    <property type="match status" value="1"/>
</dbReference>
<sequence>MSDRRFGFASSQLFQQHQQQQQQQNRCTLCLTEDDRNGQNTTVVCQHNASVESALHYLRNYGASYGSSPYQTQDLLGTTNNSAAVGQSLAFGGGCSPPVSPNYYTLAEFLLRMNRMQQDNGGGGGNHHHHQVRQPPPLQPPSGRPHKLKSEMGCLRECAFCKSNGETAEFYKSHFLKDPVGRVRCPILQRYQCPFCYATGENAHTRRYCPKNPNKMCFIKGEQIVKQNLQ</sequence>
<organism evidence="11">
    <name type="scientific">Sipha flava</name>
    <name type="common">yellow sugarcane aphid</name>
    <dbReference type="NCBI Taxonomy" id="143950"/>
    <lineage>
        <taxon>Eukaryota</taxon>
        <taxon>Metazoa</taxon>
        <taxon>Ecdysozoa</taxon>
        <taxon>Arthropoda</taxon>
        <taxon>Hexapoda</taxon>
        <taxon>Insecta</taxon>
        <taxon>Pterygota</taxon>
        <taxon>Neoptera</taxon>
        <taxon>Paraneoptera</taxon>
        <taxon>Hemiptera</taxon>
        <taxon>Sternorrhyncha</taxon>
        <taxon>Aphidomorpha</taxon>
        <taxon>Aphidoidea</taxon>
        <taxon>Aphididae</taxon>
        <taxon>Sipha</taxon>
    </lineage>
</organism>
<dbReference type="AlphaFoldDB" id="A0A2S2R8R4"/>
<protein>
    <submittedName>
        <fullName evidence="11">Nanos 3</fullName>
    </submittedName>
    <submittedName>
        <fullName evidence="13 14">Protein nanos-like</fullName>
    </submittedName>
</protein>
<dbReference type="GO" id="GO:0008270">
    <property type="term" value="F:zinc ion binding"/>
    <property type="evidence" value="ECO:0007669"/>
    <property type="project" value="UniProtKB-KW"/>
</dbReference>
<dbReference type="GO" id="GO:0003723">
    <property type="term" value="F:RNA binding"/>
    <property type="evidence" value="ECO:0007669"/>
    <property type="project" value="UniProtKB-UniRule"/>
</dbReference>
<dbReference type="GO" id="GO:0005737">
    <property type="term" value="C:cytoplasm"/>
    <property type="evidence" value="ECO:0007669"/>
    <property type="project" value="UniProtKB-SubCell"/>
</dbReference>
<evidence type="ECO:0000256" key="4">
    <source>
        <dbReference type="ARBA" id="ARBA00022771"/>
    </source>
</evidence>
<keyword evidence="4 8" id="KW-0863">Zinc-finger</keyword>
<dbReference type="InterPro" id="IPR038129">
    <property type="entry name" value="Nanos_sf"/>
</dbReference>
<evidence type="ECO:0000313" key="13">
    <source>
        <dbReference type="RefSeq" id="XP_025424197.1"/>
    </source>
</evidence>
<keyword evidence="2" id="KW-0963">Cytoplasm</keyword>
<comment type="similarity">
    <text evidence="8">Belongs to the nanos family.</text>
</comment>
<gene>
    <name evidence="11" type="primary">NANOS3_0</name>
    <name evidence="13 14" type="synonym">LOC112693378</name>
    <name evidence="11" type="ORF">g.111428</name>
</gene>
<keyword evidence="12" id="KW-1185">Reference proteome</keyword>
<feature type="compositionally biased region" description="Pro residues" evidence="9">
    <location>
        <begin position="134"/>
        <end position="143"/>
    </location>
</feature>